<accession>A0ABR0EPS8</accession>
<organism evidence="1 2">
    <name type="scientific">Zasmidium cellare</name>
    <name type="common">Wine cellar mold</name>
    <name type="synonym">Racodium cellare</name>
    <dbReference type="NCBI Taxonomy" id="395010"/>
    <lineage>
        <taxon>Eukaryota</taxon>
        <taxon>Fungi</taxon>
        <taxon>Dikarya</taxon>
        <taxon>Ascomycota</taxon>
        <taxon>Pezizomycotina</taxon>
        <taxon>Dothideomycetes</taxon>
        <taxon>Dothideomycetidae</taxon>
        <taxon>Mycosphaerellales</taxon>
        <taxon>Mycosphaerellaceae</taxon>
        <taxon>Zasmidium</taxon>
    </lineage>
</organism>
<protein>
    <submittedName>
        <fullName evidence="1">Uncharacterized protein</fullName>
    </submittedName>
</protein>
<dbReference type="EMBL" id="JAXOVC010000004">
    <property type="protein sequence ID" value="KAK4503098.1"/>
    <property type="molecule type" value="Genomic_DNA"/>
</dbReference>
<dbReference type="Proteomes" id="UP001305779">
    <property type="component" value="Unassembled WGS sequence"/>
</dbReference>
<name>A0ABR0EPS8_ZASCE</name>
<evidence type="ECO:0000313" key="1">
    <source>
        <dbReference type="EMBL" id="KAK4503098.1"/>
    </source>
</evidence>
<comment type="caution">
    <text evidence="1">The sequence shown here is derived from an EMBL/GenBank/DDBJ whole genome shotgun (WGS) entry which is preliminary data.</text>
</comment>
<keyword evidence="2" id="KW-1185">Reference proteome</keyword>
<sequence>MQSRTLKSETADMYNSVSTLDKRLAASIGLTGGSPLGQGTNIPQRHKDVDDSENRNYVTTFGLETHLALANILTQITQGIPGETYSAFTSTVPPHIAVLDFENSCYDPFGILSKAFSPIDLEVTFTAAITLHMTTLLASSTKPCSFIDMAFSILKEMGQRGNIQASALADELSEIGNVLDNLSRSDKATIQIDTPLKVTDGLKLNDEILNILQMGQHKDSNDELQTREPPPGPAENATLVETAATVPTFDMLFDSTDTDWNFASEDLQWLDSVL</sequence>
<evidence type="ECO:0000313" key="2">
    <source>
        <dbReference type="Proteomes" id="UP001305779"/>
    </source>
</evidence>
<gene>
    <name evidence="1" type="ORF">PRZ48_006525</name>
</gene>
<proteinExistence type="predicted"/>
<reference evidence="1 2" key="1">
    <citation type="journal article" date="2023" name="G3 (Bethesda)">
        <title>A chromosome-level genome assembly of Zasmidium syzygii isolated from banana leaves.</title>
        <authorList>
            <person name="van Westerhoven A.C."/>
            <person name="Mehrabi R."/>
            <person name="Talebi R."/>
            <person name="Steentjes M.B.F."/>
            <person name="Corcolon B."/>
            <person name="Chong P.A."/>
            <person name="Kema G.H.J."/>
            <person name="Seidl M.F."/>
        </authorList>
    </citation>
    <scope>NUCLEOTIDE SEQUENCE [LARGE SCALE GENOMIC DNA]</scope>
    <source>
        <strain evidence="1 2">P124</strain>
    </source>
</reference>